<proteinExistence type="predicted"/>
<dbReference type="SUPFAM" id="SSF47473">
    <property type="entry name" value="EF-hand"/>
    <property type="match status" value="1"/>
</dbReference>
<dbReference type="FunFam" id="1.10.238.10:FF:000001">
    <property type="entry name" value="Calmodulin 1"/>
    <property type="match status" value="1"/>
</dbReference>
<evidence type="ECO:0000259" key="4">
    <source>
        <dbReference type="PROSITE" id="PS50222"/>
    </source>
</evidence>
<evidence type="ECO:0000313" key="6">
    <source>
        <dbReference type="Proteomes" id="UP000663891"/>
    </source>
</evidence>
<organism evidence="5 6">
    <name type="scientific">Adineta steineri</name>
    <dbReference type="NCBI Taxonomy" id="433720"/>
    <lineage>
        <taxon>Eukaryota</taxon>
        <taxon>Metazoa</taxon>
        <taxon>Spiralia</taxon>
        <taxon>Gnathifera</taxon>
        <taxon>Rotifera</taxon>
        <taxon>Eurotatoria</taxon>
        <taxon>Bdelloidea</taxon>
        <taxon>Adinetida</taxon>
        <taxon>Adinetidae</taxon>
        <taxon>Adineta</taxon>
    </lineage>
</organism>
<dbReference type="GO" id="GO:0005509">
    <property type="term" value="F:calcium ion binding"/>
    <property type="evidence" value="ECO:0007669"/>
    <property type="project" value="InterPro"/>
</dbReference>
<evidence type="ECO:0000256" key="2">
    <source>
        <dbReference type="ARBA" id="ARBA00023123"/>
    </source>
</evidence>
<dbReference type="PANTHER" id="PTHR23048:SF33">
    <property type="entry name" value="MYOSIN LIGHT CHAIN ALKALI"/>
    <property type="match status" value="1"/>
</dbReference>
<gene>
    <name evidence="5" type="ORF">VCS650_LOCUS4305</name>
</gene>
<name>A0A813SYI0_9BILA</name>
<dbReference type="AlphaFoldDB" id="A0A813SYI0"/>
<dbReference type="Proteomes" id="UP000663891">
    <property type="component" value="Unassembled WGS sequence"/>
</dbReference>
<dbReference type="OrthoDB" id="5959761at2759"/>
<feature type="domain" description="EF-hand" evidence="4">
    <location>
        <begin position="70"/>
        <end position="105"/>
    </location>
</feature>
<dbReference type="GO" id="GO:0005859">
    <property type="term" value="C:muscle myosin complex"/>
    <property type="evidence" value="ECO:0007669"/>
    <property type="project" value="TreeGrafter"/>
</dbReference>
<dbReference type="Gene3D" id="1.10.238.10">
    <property type="entry name" value="EF-hand"/>
    <property type="match status" value="2"/>
</dbReference>
<dbReference type="PANTHER" id="PTHR23048">
    <property type="entry name" value="MYOSIN LIGHT CHAIN 1, 3"/>
    <property type="match status" value="1"/>
</dbReference>
<protein>
    <recommendedName>
        <fullName evidence="4">EF-hand domain-containing protein</fullName>
    </recommendedName>
</protein>
<dbReference type="InterPro" id="IPR011992">
    <property type="entry name" value="EF-hand-dom_pair"/>
</dbReference>
<evidence type="ECO:0000313" key="5">
    <source>
        <dbReference type="EMBL" id="CAF0806441.1"/>
    </source>
</evidence>
<evidence type="ECO:0000256" key="1">
    <source>
        <dbReference type="ARBA" id="ARBA00022737"/>
    </source>
</evidence>
<keyword evidence="1" id="KW-0677">Repeat</keyword>
<keyword evidence="3" id="KW-0505">Motor protein</keyword>
<comment type="caution">
    <text evidence="5">The sequence shown here is derived from an EMBL/GenBank/DDBJ whole genome shotgun (WGS) entry which is preliminary data.</text>
</comment>
<dbReference type="InterPro" id="IPR002048">
    <property type="entry name" value="EF_hand_dom"/>
</dbReference>
<keyword evidence="2" id="KW-0518">Myosin</keyword>
<dbReference type="EMBL" id="CAJNON010000024">
    <property type="protein sequence ID" value="CAF0806441.1"/>
    <property type="molecule type" value="Genomic_DNA"/>
</dbReference>
<feature type="domain" description="EF-hand" evidence="4">
    <location>
        <begin position="7"/>
        <end position="42"/>
    </location>
</feature>
<evidence type="ECO:0000256" key="3">
    <source>
        <dbReference type="ARBA" id="ARBA00023175"/>
    </source>
</evidence>
<dbReference type="PROSITE" id="PS50222">
    <property type="entry name" value="EF_HAND_2"/>
    <property type="match status" value="2"/>
</dbReference>
<accession>A0A813SYI0</accession>
<sequence length="147" mass="16774">MADLPSDKVDEAKQVFECFDKKYEGKVDNFYIGDMLRSMGLYPTQAECEKRGQTKKAGEKTLKVEEFLPITYEDFMEGLKLFDKESNGMMSLAELTQVLVAMAEKLDPRIVEEILRSTETKDDAEGMFNYDIFVKALLKGPFPNEST</sequence>
<reference evidence="5" key="1">
    <citation type="submission" date="2021-02" db="EMBL/GenBank/DDBJ databases">
        <authorList>
            <person name="Nowell W R."/>
        </authorList>
    </citation>
    <scope>NUCLEOTIDE SEQUENCE</scope>
</reference>
<dbReference type="InterPro" id="IPR050230">
    <property type="entry name" value="CALM/Myosin/TropC-like"/>
</dbReference>